<evidence type="ECO:0000313" key="2">
    <source>
        <dbReference type="Proteomes" id="UP000828390"/>
    </source>
</evidence>
<reference evidence="1" key="2">
    <citation type="submission" date="2020-11" db="EMBL/GenBank/DDBJ databases">
        <authorList>
            <person name="McCartney M.A."/>
            <person name="Auch B."/>
            <person name="Kono T."/>
            <person name="Mallez S."/>
            <person name="Becker A."/>
            <person name="Gohl D.M."/>
            <person name="Silverstein K.A.T."/>
            <person name="Koren S."/>
            <person name="Bechman K.B."/>
            <person name="Herman A."/>
            <person name="Abrahante J.E."/>
            <person name="Garbe J."/>
        </authorList>
    </citation>
    <scope>NUCLEOTIDE SEQUENCE</scope>
    <source>
        <strain evidence="1">Duluth1</strain>
        <tissue evidence="1">Whole animal</tissue>
    </source>
</reference>
<protein>
    <submittedName>
        <fullName evidence="1">Uncharacterized protein</fullName>
    </submittedName>
</protein>
<sequence>MPPTKFLEASRIWAGLAQLLVICINVSEILGSRPPYYLFNCGLQMRDCLAILDAVVCKGFFCNRLLLES</sequence>
<comment type="caution">
    <text evidence="1">The sequence shown here is derived from an EMBL/GenBank/DDBJ whole genome shotgun (WGS) entry which is preliminary data.</text>
</comment>
<accession>A0A9D4GY33</accession>
<dbReference type="EMBL" id="JAIWYP010000005">
    <property type="protein sequence ID" value="KAH3825811.1"/>
    <property type="molecule type" value="Genomic_DNA"/>
</dbReference>
<reference evidence="1" key="1">
    <citation type="journal article" date="2019" name="bioRxiv">
        <title>The Genome of the Zebra Mussel, Dreissena polymorpha: A Resource for Invasive Species Research.</title>
        <authorList>
            <person name="McCartney M.A."/>
            <person name="Auch B."/>
            <person name="Kono T."/>
            <person name="Mallez S."/>
            <person name="Zhang Y."/>
            <person name="Obille A."/>
            <person name="Becker A."/>
            <person name="Abrahante J.E."/>
            <person name="Garbe J."/>
            <person name="Badalamenti J.P."/>
            <person name="Herman A."/>
            <person name="Mangelson H."/>
            <person name="Liachko I."/>
            <person name="Sullivan S."/>
            <person name="Sone E.D."/>
            <person name="Koren S."/>
            <person name="Silverstein K.A.T."/>
            <person name="Beckman K.B."/>
            <person name="Gohl D.M."/>
        </authorList>
    </citation>
    <scope>NUCLEOTIDE SEQUENCE</scope>
    <source>
        <strain evidence="1">Duluth1</strain>
        <tissue evidence="1">Whole animal</tissue>
    </source>
</reference>
<gene>
    <name evidence="1" type="ORF">DPMN_127694</name>
</gene>
<proteinExistence type="predicted"/>
<keyword evidence="2" id="KW-1185">Reference proteome</keyword>
<dbReference type="Proteomes" id="UP000828390">
    <property type="component" value="Unassembled WGS sequence"/>
</dbReference>
<dbReference type="AlphaFoldDB" id="A0A9D4GY33"/>
<name>A0A9D4GY33_DREPO</name>
<organism evidence="1 2">
    <name type="scientific">Dreissena polymorpha</name>
    <name type="common">Zebra mussel</name>
    <name type="synonym">Mytilus polymorpha</name>
    <dbReference type="NCBI Taxonomy" id="45954"/>
    <lineage>
        <taxon>Eukaryota</taxon>
        <taxon>Metazoa</taxon>
        <taxon>Spiralia</taxon>
        <taxon>Lophotrochozoa</taxon>
        <taxon>Mollusca</taxon>
        <taxon>Bivalvia</taxon>
        <taxon>Autobranchia</taxon>
        <taxon>Heteroconchia</taxon>
        <taxon>Euheterodonta</taxon>
        <taxon>Imparidentia</taxon>
        <taxon>Neoheterodontei</taxon>
        <taxon>Myida</taxon>
        <taxon>Dreissenoidea</taxon>
        <taxon>Dreissenidae</taxon>
        <taxon>Dreissena</taxon>
    </lineage>
</organism>
<evidence type="ECO:0000313" key="1">
    <source>
        <dbReference type="EMBL" id="KAH3825811.1"/>
    </source>
</evidence>